<name>A0A841J186_9ACTN</name>
<evidence type="ECO:0000256" key="2">
    <source>
        <dbReference type="ARBA" id="ARBA00005297"/>
    </source>
</evidence>
<comment type="catalytic activity">
    <reaction evidence="1">
        <text>chorismate = isochorismate</text>
        <dbReference type="Rhea" id="RHEA:18985"/>
        <dbReference type="ChEBI" id="CHEBI:29748"/>
        <dbReference type="ChEBI" id="CHEBI:29780"/>
        <dbReference type="EC" id="5.4.4.2"/>
    </reaction>
</comment>
<reference evidence="7 8" key="1">
    <citation type="submission" date="2020-08" db="EMBL/GenBank/DDBJ databases">
        <title>Genomic Encyclopedia of Type Strains, Phase III (KMG-III): the genomes of soil and plant-associated and newly described type strains.</title>
        <authorList>
            <person name="Whitman W."/>
        </authorList>
    </citation>
    <scope>NUCLEOTIDE SEQUENCE [LARGE SCALE GENOMIC DNA]</scope>
    <source>
        <strain evidence="7 8">CECT 8712</strain>
    </source>
</reference>
<organism evidence="7 8">
    <name type="scientific">Nocardiopsis algeriensis</name>
    <dbReference type="NCBI Taxonomy" id="1478215"/>
    <lineage>
        <taxon>Bacteria</taxon>
        <taxon>Bacillati</taxon>
        <taxon>Actinomycetota</taxon>
        <taxon>Actinomycetes</taxon>
        <taxon>Streptosporangiales</taxon>
        <taxon>Nocardiopsidaceae</taxon>
        <taxon>Nocardiopsis</taxon>
    </lineage>
</organism>
<dbReference type="Proteomes" id="UP000536604">
    <property type="component" value="Unassembled WGS sequence"/>
</dbReference>
<evidence type="ECO:0000313" key="7">
    <source>
        <dbReference type="EMBL" id="MBB6122101.1"/>
    </source>
</evidence>
<evidence type="ECO:0000313" key="8">
    <source>
        <dbReference type="Proteomes" id="UP000536604"/>
    </source>
</evidence>
<dbReference type="AlphaFoldDB" id="A0A841J186"/>
<evidence type="ECO:0000256" key="4">
    <source>
        <dbReference type="ARBA" id="ARBA00023235"/>
    </source>
</evidence>
<dbReference type="EC" id="5.4.4.2" evidence="3"/>
<proteinExistence type="inferred from homology"/>
<gene>
    <name evidence="7" type="ORF">FHS13_004090</name>
</gene>
<comment type="caution">
    <text evidence="7">The sequence shown here is derived from an EMBL/GenBank/DDBJ whole genome shotgun (WGS) entry which is preliminary data.</text>
</comment>
<dbReference type="PANTHER" id="PTHR42839:SF2">
    <property type="entry name" value="ISOCHORISMATE SYNTHASE ENTC"/>
    <property type="match status" value="1"/>
</dbReference>
<dbReference type="EMBL" id="JACHJO010000015">
    <property type="protein sequence ID" value="MBB6122101.1"/>
    <property type="molecule type" value="Genomic_DNA"/>
</dbReference>
<keyword evidence="4 7" id="KW-0413">Isomerase</keyword>
<protein>
    <recommendedName>
        <fullName evidence="3">isochorismate synthase</fullName>
        <ecNumber evidence="3">5.4.4.2</ecNumber>
    </recommendedName>
    <alternativeName>
        <fullName evidence="5">Isochorismate mutase</fullName>
    </alternativeName>
</protein>
<evidence type="ECO:0000256" key="1">
    <source>
        <dbReference type="ARBA" id="ARBA00000799"/>
    </source>
</evidence>
<feature type="domain" description="Chorismate-utilising enzyme C-terminal" evidence="6">
    <location>
        <begin position="113"/>
        <end position="372"/>
    </location>
</feature>
<dbReference type="SUPFAM" id="SSF56322">
    <property type="entry name" value="ADC synthase"/>
    <property type="match status" value="1"/>
</dbReference>
<sequence length="386" mass="40414">MSQQRAQTPAPGAGDLLRAYRPGDVFLSSPEGVLHGTGSLAVLNSLDAVPAALASAGKDAVAVGAVPFDASRPAHLIVPESVSTAPPARDGGTGPRWRPLRGEWTLTPVPAPEEHTAAVERTLKLMADDDELRKVVLARCLRLESTEDVDVAAVLSNLLRRDPGAHVFATPLPERGTGPRTLIGASPELLVSRRGDAVVSNPLAGSARRSADPTKDQRAAVGLLTSDKDRREHAVVVEAVADALTPYCRELSVPDGPELLRTATMWHLSTRVTGRLRDADTPAHVLAAALHPTPAVCGTPTGRAFDTIAGIEPFDRGFYTGTVGYTDARGDGVWVVTIRCADTSGRTLDLFAGGGIMPESDPAAELAETSAKLRTLLLALGVDQGA</sequence>
<comment type="similarity">
    <text evidence="2">Belongs to the isochorismate synthase family.</text>
</comment>
<dbReference type="InterPro" id="IPR004561">
    <property type="entry name" value="IsoChor_synthase"/>
</dbReference>
<dbReference type="Pfam" id="PF00425">
    <property type="entry name" value="Chorismate_bind"/>
    <property type="match status" value="1"/>
</dbReference>
<dbReference type="InterPro" id="IPR005801">
    <property type="entry name" value="ADC_synthase"/>
</dbReference>
<dbReference type="PANTHER" id="PTHR42839">
    <property type="entry name" value="ISOCHORISMATE SYNTHASE ENTC"/>
    <property type="match status" value="1"/>
</dbReference>
<evidence type="ECO:0000259" key="6">
    <source>
        <dbReference type="Pfam" id="PF00425"/>
    </source>
</evidence>
<dbReference type="NCBIfam" id="TIGR00543">
    <property type="entry name" value="isochor_syn"/>
    <property type="match status" value="1"/>
</dbReference>
<dbReference type="GO" id="GO:0008909">
    <property type="term" value="F:isochorismate synthase activity"/>
    <property type="evidence" value="ECO:0007669"/>
    <property type="project" value="UniProtKB-EC"/>
</dbReference>
<accession>A0A841J186</accession>
<dbReference type="RefSeq" id="WP_184293541.1">
    <property type="nucleotide sequence ID" value="NZ_JACHJO010000015.1"/>
</dbReference>
<dbReference type="GO" id="GO:0009697">
    <property type="term" value="P:salicylic acid biosynthetic process"/>
    <property type="evidence" value="ECO:0007669"/>
    <property type="project" value="TreeGrafter"/>
</dbReference>
<dbReference type="InterPro" id="IPR015890">
    <property type="entry name" value="Chorismate_C"/>
</dbReference>
<evidence type="ECO:0000256" key="3">
    <source>
        <dbReference type="ARBA" id="ARBA00012824"/>
    </source>
</evidence>
<evidence type="ECO:0000256" key="5">
    <source>
        <dbReference type="ARBA" id="ARBA00041564"/>
    </source>
</evidence>
<keyword evidence="8" id="KW-1185">Reference proteome</keyword>
<dbReference type="Gene3D" id="3.60.120.10">
    <property type="entry name" value="Anthranilate synthase"/>
    <property type="match status" value="1"/>
</dbReference>